<evidence type="ECO:0000313" key="2">
    <source>
        <dbReference type="EMBL" id="PKK73366.1"/>
    </source>
</evidence>
<dbReference type="VEuPathDB" id="FungiDB:RhiirFUN_009656"/>
<sequence length="140" mass="15961">MVGNDYKPDVGIWFQRPTYQQLHNPIANACPPPNVYIEVFYNCDTDHQRAFDKLPVIQQNFPAIEFVGIALPDSQGPFRQNPNPGVASAPSTPENPPNHAPYFIYWNSTNATYYKFNWNEHLVLGWTLELNNILGSISRP</sequence>
<feature type="region of interest" description="Disordered" evidence="1">
    <location>
        <begin position="74"/>
        <end position="94"/>
    </location>
</feature>
<organism evidence="2 3">
    <name type="scientific">Rhizophagus irregularis</name>
    <dbReference type="NCBI Taxonomy" id="588596"/>
    <lineage>
        <taxon>Eukaryota</taxon>
        <taxon>Fungi</taxon>
        <taxon>Fungi incertae sedis</taxon>
        <taxon>Mucoromycota</taxon>
        <taxon>Glomeromycotina</taxon>
        <taxon>Glomeromycetes</taxon>
        <taxon>Glomerales</taxon>
        <taxon>Glomeraceae</taxon>
        <taxon>Rhizophagus</taxon>
    </lineage>
</organism>
<protein>
    <submittedName>
        <fullName evidence="2">Uncharacterized protein</fullName>
    </submittedName>
</protein>
<accession>A0A2N1NHL6</accession>
<dbReference type="Proteomes" id="UP000233469">
    <property type="component" value="Unassembled WGS sequence"/>
</dbReference>
<reference evidence="2 3" key="2">
    <citation type="submission" date="2017-10" db="EMBL/GenBank/DDBJ databases">
        <title>Extensive intraspecific genome diversity in a model arbuscular mycorrhizal fungus.</title>
        <authorList>
            <person name="Chen E.C.H."/>
            <person name="Morin E."/>
            <person name="Baudet D."/>
            <person name="Noel J."/>
            <person name="Ndikumana S."/>
            <person name="Charron P."/>
            <person name="St-Onge C."/>
            <person name="Giorgi J."/>
            <person name="Grigoriev I.V."/>
            <person name="Roux C."/>
            <person name="Martin F.M."/>
            <person name="Corradi N."/>
        </authorList>
    </citation>
    <scope>NUCLEOTIDE SEQUENCE [LARGE SCALE GENOMIC DNA]</scope>
    <source>
        <strain evidence="2 3">C2</strain>
    </source>
</reference>
<comment type="caution">
    <text evidence="2">The sequence shown here is derived from an EMBL/GenBank/DDBJ whole genome shotgun (WGS) entry which is preliminary data.</text>
</comment>
<reference evidence="2 3" key="1">
    <citation type="submission" date="2016-04" db="EMBL/GenBank/DDBJ databases">
        <title>Genome analyses suggest a sexual origin of heterokaryosis in a supposedly ancient asexual fungus.</title>
        <authorList>
            <person name="Ropars J."/>
            <person name="Sedzielewska K."/>
            <person name="Noel J."/>
            <person name="Charron P."/>
            <person name="Farinelli L."/>
            <person name="Marton T."/>
            <person name="Kruger M."/>
            <person name="Pelin A."/>
            <person name="Brachmann A."/>
            <person name="Corradi N."/>
        </authorList>
    </citation>
    <scope>NUCLEOTIDE SEQUENCE [LARGE SCALE GENOMIC DNA]</scope>
    <source>
        <strain evidence="2 3">C2</strain>
    </source>
</reference>
<evidence type="ECO:0000256" key="1">
    <source>
        <dbReference type="SAM" id="MobiDB-lite"/>
    </source>
</evidence>
<dbReference type="AlphaFoldDB" id="A0A2N1NHL6"/>
<dbReference type="EMBL" id="LLXL01000376">
    <property type="protein sequence ID" value="PKK73366.1"/>
    <property type="molecule type" value="Genomic_DNA"/>
</dbReference>
<name>A0A2N1NHL6_9GLOM</name>
<gene>
    <name evidence="2" type="ORF">RhiirC2_776129</name>
</gene>
<dbReference type="VEuPathDB" id="FungiDB:FUN_007078"/>
<evidence type="ECO:0000313" key="3">
    <source>
        <dbReference type="Proteomes" id="UP000233469"/>
    </source>
</evidence>
<proteinExistence type="predicted"/>